<gene>
    <name evidence="1" type="ORF">WBA_LOCUS8914</name>
</gene>
<accession>A0A3P7FYB6</accession>
<evidence type="ECO:0000313" key="1">
    <source>
        <dbReference type="EMBL" id="VDM15528.1"/>
    </source>
</evidence>
<organism evidence="1 2">
    <name type="scientific">Wuchereria bancrofti</name>
    <dbReference type="NCBI Taxonomy" id="6293"/>
    <lineage>
        <taxon>Eukaryota</taxon>
        <taxon>Metazoa</taxon>
        <taxon>Ecdysozoa</taxon>
        <taxon>Nematoda</taxon>
        <taxon>Chromadorea</taxon>
        <taxon>Rhabditida</taxon>
        <taxon>Spirurina</taxon>
        <taxon>Spiruromorpha</taxon>
        <taxon>Filarioidea</taxon>
        <taxon>Onchocercidae</taxon>
        <taxon>Wuchereria</taxon>
    </lineage>
</organism>
<dbReference type="Proteomes" id="UP000270924">
    <property type="component" value="Unassembled WGS sequence"/>
</dbReference>
<dbReference type="InParanoid" id="A0A3P7FYB6"/>
<proteinExistence type="predicted"/>
<keyword evidence="2" id="KW-1185">Reference proteome</keyword>
<dbReference type="OrthoDB" id="410315at2759"/>
<dbReference type="EMBL" id="UYWW01007999">
    <property type="protein sequence ID" value="VDM15528.1"/>
    <property type="molecule type" value="Genomic_DNA"/>
</dbReference>
<name>A0A3P7FYB6_WUCBA</name>
<sequence length="114" mass="13639">MFVFLEKDLRHSNHIPWYLHWLSFDINIGFLRPVPSNDINKRLIVRNDSARLSPPAVLRRRFAITSNLMTDYDDIEQVCNQSWEYLIDTIRNIETSVNAIRFVHKFSFENNDEQ</sequence>
<protein>
    <submittedName>
        <fullName evidence="1">Uncharacterized protein</fullName>
    </submittedName>
</protein>
<dbReference type="AlphaFoldDB" id="A0A3P7FYB6"/>
<evidence type="ECO:0000313" key="2">
    <source>
        <dbReference type="Proteomes" id="UP000270924"/>
    </source>
</evidence>
<reference evidence="1 2" key="1">
    <citation type="submission" date="2018-11" db="EMBL/GenBank/DDBJ databases">
        <authorList>
            <consortium name="Pathogen Informatics"/>
        </authorList>
    </citation>
    <scope>NUCLEOTIDE SEQUENCE [LARGE SCALE GENOMIC DNA]</scope>
</reference>